<organism evidence="3 4">
    <name type="scientific">Halomonas cupida</name>
    <dbReference type="NCBI Taxonomy" id="44933"/>
    <lineage>
        <taxon>Bacteria</taxon>
        <taxon>Pseudomonadati</taxon>
        <taxon>Pseudomonadota</taxon>
        <taxon>Gammaproteobacteria</taxon>
        <taxon>Oceanospirillales</taxon>
        <taxon>Halomonadaceae</taxon>
        <taxon>Halomonas</taxon>
    </lineage>
</organism>
<keyword evidence="5" id="KW-1185">Reference proteome</keyword>
<dbReference type="InterPro" id="IPR011008">
    <property type="entry name" value="Dimeric_a/b-barrel"/>
</dbReference>
<dbReference type="Pfam" id="PF03992">
    <property type="entry name" value="ABM"/>
    <property type="match status" value="1"/>
</dbReference>
<dbReference type="EMBL" id="BJXU01000166">
    <property type="protein sequence ID" value="GEN25812.1"/>
    <property type="molecule type" value="Genomic_DNA"/>
</dbReference>
<evidence type="ECO:0000313" key="5">
    <source>
        <dbReference type="Proteomes" id="UP000321726"/>
    </source>
</evidence>
<reference evidence="3 4" key="1">
    <citation type="submission" date="2016-11" db="EMBL/GenBank/DDBJ databases">
        <authorList>
            <person name="Jaros S."/>
            <person name="Januszkiewicz K."/>
            <person name="Wedrychowicz H."/>
        </authorList>
    </citation>
    <scope>NUCLEOTIDE SEQUENCE [LARGE SCALE GENOMIC DNA]</scope>
    <source>
        <strain evidence="3 4">DSM 4740</strain>
    </source>
</reference>
<dbReference type="STRING" id="44933.SAMN05660971_04218"/>
<evidence type="ECO:0000313" key="3">
    <source>
        <dbReference type="EMBL" id="SHM90161.1"/>
    </source>
</evidence>
<dbReference type="Proteomes" id="UP000321726">
    <property type="component" value="Unassembled WGS sequence"/>
</dbReference>
<keyword evidence="3" id="KW-0503">Monooxygenase</keyword>
<proteinExistence type="predicted"/>
<dbReference type="Proteomes" id="UP000184123">
    <property type="component" value="Unassembled WGS sequence"/>
</dbReference>
<dbReference type="PROSITE" id="PS51725">
    <property type="entry name" value="ABM"/>
    <property type="match status" value="1"/>
</dbReference>
<gene>
    <name evidence="2" type="ORF">HCU01_37610</name>
    <name evidence="3" type="ORF">SAMN05660971_04218</name>
</gene>
<dbReference type="EMBL" id="FRCA01000017">
    <property type="protein sequence ID" value="SHM90161.1"/>
    <property type="molecule type" value="Genomic_DNA"/>
</dbReference>
<feature type="domain" description="ABM" evidence="1">
    <location>
        <begin position="2"/>
        <end position="90"/>
    </location>
</feature>
<accession>A0A1M7MIB6</accession>
<dbReference type="InterPro" id="IPR007138">
    <property type="entry name" value="ABM_dom"/>
</dbReference>
<dbReference type="RefSeq" id="WP_073437186.1">
    <property type="nucleotide sequence ID" value="NZ_BJXU01000166.1"/>
</dbReference>
<protein>
    <submittedName>
        <fullName evidence="3">Heme-degrading monooxygenase HmoA</fullName>
    </submittedName>
</protein>
<evidence type="ECO:0000313" key="4">
    <source>
        <dbReference type="Proteomes" id="UP000184123"/>
    </source>
</evidence>
<dbReference type="SUPFAM" id="SSF54909">
    <property type="entry name" value="Dimeric alpha+beta barrel"/>
    <property type="match status" value="1"/>
</dbReference>
<dbReference type="GO" id="GO:0004497">
    <property type="term" value="F:monooxygenase activity"/>
    <property type="evidence" value="ECO:0007669"/>
    <property type="project" value="UniProtKB-KW"/>
</dbReference>
<name>A0A1M7MIB6_9GAMM</name>
<dbReference type="AlphaFoldDB" id="A0A1M7MIB6"/>
<keyword evidence="3" id="KW-0560">Oxidoreductase</keyword>
<evidence type="ECO:0000313" key="2">
    <source>
        <dbReference type="EMBL" id="GEN25812.1"/>
    </source>
</evidence>
<dbReference type="OrthoDB" id="4463721at2"/>
<sequence length="95" mass="11306">MIKIIIERRIMPGLEEEYEQAAREAMRQSLGANGFFGGESLVEQNHSDRRLMITKWRDLRAWKEWYNSDARTQAMQRVQPLLTEEEKVTIYEPAY</sequence>
<reference evidence="2 5" key="2">
    <citation type="submission" date="2019-07" db="EMBL/GenBank/DDBJ databases">
        <title>Whole genome shotgun sequence of Halomonas cupida NBRC 102219.</title>
        <authorList>
            <person name="Hosoyama A."/>
            <person name="Uohara A."/>
            <person name="Ohji S."/>
            <person name="Ichikawa N."/>
        </authorList>
    </citation>
    <scope>NUCLEOTIDE SEQUENCE [LARGE SCALE GENOMIC DNA]</scope>
    <source>
        <strain evidence="2 5">NBRC 102219</strain>
    </source>
</reference>
<dbReference type="Gene3D" id="3.30.70.100">
    <property type="match status" value="1"/>
</dbReference>
<evidence type="ECO:0000259" key="1">
    <source>
        <dbReference type="PROSITE" id="PS51725"/>
    </source>
</evidence>